<proteinExistence type="predicted"/>
<reference evidence="1 2" key="1">
    <citation type="submission" date="2018-03" db="EMBL/GenBank/DDBJ databases">
        <title>Genome sequencing of Phreatobacter sp.</title>
        <authorList>
            <person name="Kim S.-J."/>
            <person name="Heo J."/>
            <person name="Kwon S.-W."/>
        </authorList>
    </citation>
    <scope>NUCLEOTIDE SEQUENCE [LARGE SCALE GENOMIC DNA]</scope>
    <source>
        <strain evidence="1 2">S-12</strain>
    </source>
</reference>
<gene>
    <name evidence="1" type="ORF">C6569_11945</name>
</gene>
<dbReference type="OrthoDB" id="9801877at2"/>
<dbReference type="AlphaFoldDB" id="A0A2S0NC31"/>
<evidence type="ECO:0008006" key="3">
    <source>
        <dbReference type="Google" id="ProtNLM"/>
    </source>
</evidence>
<dbReference type="InterPro" id="IPR021734">
    <property type="entry name" value="DUF3303"/>
</dbReference>
<evidence type="ECO:0000313" key="2">
    <source>
        <dbReference type="Proteomes" id="UP000237889"/>
    </source>
</evidence>
<dbReference type="Pfam" id="PF11746">
    <property type="entry name" value="DUF3303"/>
    <property type="match status" value="1"/>
</dbReference>
<sequence>MLFMVIERFAGCDPVPVYRRVRDSGRSLPEGLIYVGSWIEPNFDRCFQLMQCDDLRLLQEWVLSWRGSGITFEIVPVVSSDETRAVVAPHLDGAVP</sequence>
<dbReference type="Proteomes" id="UP000237889">
    <property type="component" value="Chromosome"/>
</dbReference>
<accession>A0A2S0NC31</accession>
<name>A0A2S0NC31_9HYPH</name>
<dbReference type="KEGG" id="phr:C6569_11945"/>
<keyword evidence="2" id="KW-1185">Reference proteome</keyword>
<evidence type="ECO:0000313" key="1">
    <source>
        <dbReference type="EMBL" id="AVO45718.1"/>
    </source>
</evidence>
<protein>
    <recommendedName>
        <fullName evidence="3">DUF3303 domain-containing protein</fullName>
    </recommendedName>
</protein>
<organism evidence="1 2">
    <name type="scientific">Phreatobacter cathodiphilus</name>
    <dbReference type="NCBI Taxonomy" id="1868589"/>
    <lineage>
        <taxon>Bacteria</taxon>
        <taxon>Pseudomonadati</taxon>
        <taxon>Pseudomonadota</taxon>
        <taxon>Alphaproteobacteria</taxon>
        <taxon>Hyphomicrobiales</taxon>
        <taxon>Phreatobacteraceae</taxon>
        <taxon>Phreatobacter</taxon>
    </lineage>
</organism>
<dbReference type="RefSeq" id="WP_106749059.1">
    <property type="nucleotide sequence ID" value="NZ_CP027668.1"/>
</dbReference>
<dbReference type="EMBL" id="CP027668">
    <property type="protein sequence ID" value="AVO45718.1"/>
    <property type="molecule type" value="Genomic_DNA"/>
</dbReference>